<evidence type="ECO:0000256" key="5">
    <source>
        <dbReference type="SAM" id="MobiDB-lite"/>
    </source>
</evidence>
<dbReference type="Proteomes" id="UP001302126">
    <property type="component" value="Unassembled WGS sequence"/>
</dbReference>
<evidence type="ECO:0000256" key="1">
    <source>
        <dbReference type="ARBA" id="ARBA00004167"/>
    </source>
</evidence>
<protein>
    <submittedName>
        <fullName evidence="7">Uncharacterized protein</fullName>
    </submittedName>
</protein>
<feature type="compositionally biased region" description="Low complexity" evidence="5">
    <location>
        <begin position="185"/>
        <end position="218"/>
    </location>
</feature>
<feature type="region of interest" description="Disordered" evidence="5">
    <location>
        <begin position="637"/>
        <end position="690"/>
    </location>
</feature>
<comment type="subcellular location">
    <subcellularLocation>
        <location evidence="1">Membrane</location>
        <topology evidence="1">Single-pass membrane protein</topology>
    </subcellularLocation>
</comment>
<feature type="region of interest" description="Disordered" evidence="5">
    <location>
        <begin position="378"/>
        <end position="457"/>
    </location>
</feature>
<keyword evidence="4 6" id="KW-0472">Membrane</keyword>
<name>A0AAN7AIN3_9PEZI</name>
<dbReference type="GO" id="GO:0016020">
    <property type="term" value="C:membrane"/>
    <property type="evidence" value="ECO:0007669"/>
    <property type="project" value="UniProtKB-SubCell"/>
</dbReference>
<feature type="region of interest" description="Disordered" evidence="5">
    <location>
        <begin position="579"/>
        <end position="609"/>
    </location>
</feature>
<evidence type="ECO:0000313" key="7">
    <source>
        <dbReference type="EMBL" id="KAK4188663.1"/>
    </source>
</evidence>
<organism evidence="7 8">
    <name type="scientific">Podospora australis</name>
    <dbReference type="NCBI Taxonomy" id="1536484"/>
    <lineage>
        <taxon>Eukaryota</taxon>
        <taxon>Fungi</taxon>
        <taxon>Dikarya</taxon>
        <taxon>Ascomycota</taxon>
        <taxon>Pezizomycotina</taxon>
        <taxon>Sordariomycetes</taxon>
        <taxon>Sordariomycetidae</taxon>
        <taxon>Sordariales</taxon>
        <taxon>Podosporaceae</taxon>
        <taxon>Podospora</taxon>
    </lineage>
</organism>
<keyword evidence="2 6" id="KW-0812">Transmembrane</keyword>
<feature type="transmembrane region" description="Helical" evidence="6">
    <location>
        <begin position="232"/>
        <end position="253"/>
    </location>
</feature>
<evidence type="ECO:0000313" key="8">
    <source>
        <dbReference type="Proteomes" id="UP001302126"/>
    </source>
</evidence>
<dbReference type="GO" id="GO:0071944">
    <property type="term" value="C:cell periphery"/>
    <property type="evidence" value="ECO:0007669"/>
    <property type="project" value="UniProtKB-ARBA"/>
</dbReference>
<feature type="compositionally biased region" description="Basic and acidic residues" evidence="5">
    <location>
        <begin position="637"/>
        <end position="657"/>
    </location>
</feature>
<feature type="compositionally biased region" description="Polar residues" evidence="5">
    <location>
        <begin position="672"/>
        <end position="684"/>
    </location>
</feature>
<reference evidence="7" key="1">
    <citation type="journal article" date="2023" name="Mol. Phylogenet. Evol.">
        <title>Genome-scale phylogeny and comparative genomics of the fungal order Sordariales.</title>
        <authorList>
            <person name="Hensen N."/>
            <person name="Bonometti L."/>
            <person name="Westerberg I."/>
            <person name="Brannstrom I.O."/>
            <person name="Guillou S."/>
            <person name="Cros-Aarteil S."/>
            <person name="Calhoun S."/>
            <person name="Haridas S."/>
            <person name="Kuo A."/>
            <person name="Mondo S."/>
            <person name="Pangilinan J."/>
            <person name="Riley R."/>
            <person name="LaButti K."/>
            <person name="Andreopoulos B."/>
            <person name="Lipzen A."/>
            <person name="Chen C."/>
            <person name="Yan M."/>
            <person name="Daum C."/>
            <person name="Ng V."/>
            <person name="Clum A."/>
            <person name="Steindorff A."/>
            <person name="Ohm R.A."/>
            <person name="Martin F."/>
            <person name="Silar P."/>
            <person name="Natvig D.O."/>
            <person name="Lalanne C."/>
            <person name="Gautier V."/>
            <person name="Ament-Velasquez S.L."/>
            <person name="Kruys A."/>
            <person name="Hutchinson M.I."/>
            <person name="Powell A.J."/>
            <person name="Barry K."/>
            <person name="Miller A.N."/>
            <person name="Grigoriev I.V."/>
            <person name="Debuchy R."/>
            <person name="Gladieux P."/>
            <person name="Hiltunen Thoren M."/>
            <person name="Johannesson H."/>
        </authorList>
    </citation>
    <scope>NUCLEOTIDE SEQUENCE</scope>
    <source>
        <strain evidence="7">PSN309</strain>
    </source>
</reference>
<evidence type="ECO:0000256" key="4">
    <source>
        <dbReference type="ARBA" id="ARBA00023136"/>
    </source>
</evidence>
<feature type="compositionally biased region" description="Polar residues" evidence="5">
    <location>
        <begin position="327"/>
        <end position="346"/>
    </location>
</feature>
<feature type="region of interest" description="Disordered" evidence="5">
    <location>
        <begin position="171"/>
        <end position="222"/>
    </location>
</feature>
<reference evidence="7" key="2">
    <citation type="submission" date="2023-05" db="EMBL/GenBank/DDBJ databases">
        <authorList>
            <consortium name="Lawrence Berkeley National Laboratory"/>
            <person name="Steindorff A."/>
            <person name="Hensen N."/>
            <person name="Bonometti L."/>
            <person name="Westerberg I."/>
            <person name="Brannstrom I.O."/>
            <person name="Guillou S."/>
            <person name="Cros-Aarteil S."/>
            <person name="Calhoun S."/>
            <person name="Haridas S."/>
            <person name="Kuo A."/>
            <person name="Mondo S."/>
            <person name="Pangilinan J."/>
            <person name="Riley R."/>
            <person name="Labutti K."/>
            <person name="Andreopoulos B."/>
            <person name="Lipzen A."/>
            <person name="Chen C."/>
            <person name="Yanf M."/>
            <person name="Daum C."/>
            <person name="Ng V."/>
            <person name="Clum A."/>
            <person name="Ohm R."/>
            <person name="Martin F."/>
            <person name="Silar P."/>
            <person name="Natvig D."/>
            <person name="Lalanne C."/>
            <person name="Gautier V."/>
            <person name="Ament-Velasquez S.L."/>
            <person name="Kruys A."/>
            <person name="Hutchinson M.I."/>
            <person name="Powell A.J."/>
            <person name="Barry K."/>
            <person name="Miller A.N."/>
            <person name="Grigoriev I.V."/>
            <person name="Debuchy R."/>
            <person name="Gladieux P."/>
            <person name="Thoren M.H."/>
            <person name="Johannesson H."/>
        </authorList>
    </citation>
    <scope>NUCLEOTIDE SEQUENCE</scope>
    <source>
        <strain evidence="7">PSN309</strain>
    </source>
</reference>
<feature type="region of interest" description="Disordered" evidence="5">
    <location>
        <begin position="275"/>
        <end position="355"/>
    </location>
</feature>
<accession>A0AAN7AIN3</accession>
<dbReference type="PANTHER" id="PTHR15549:SF30">
    <property type="entry name" value="MID2 DOMAIN-CONTAINING PROTEIN"/>
    <property type="match status" value="1"/>
</dbReference>
<evidence type="ECO:0000256" key="3">
    <source>
        <dbReference type="ARBA" id="ARBA00022989"/>
    </source>
</evidence>
<gene>
    <name evidence="7" type="ORF">QBC35DRAFT_186663</name>
</gene>
<keyword evidence="8" id="KW-1185">Reference proteome</keyword>
<evidence type="ECO:0000256" key="6">
    <source>
        <dbReference type="SAM" id="Phobius"/>
    </source>
</evidence>
<dbReference type="CDD" id="cd12087">
    <property type="entry name" value="TM_EGFR-like"/>
    <property type="match status" value="1"/>
</dbReference>
<keyword evidence="3 6" id="KW-1133">Transmembrane helix</keyword>
<comment type="caution">
    <text evidence="7">The sequence shown here is derived from an EMBL/GenBank/DDBJ whole genome shotgun (WGS) entry which is preliminary data.</text>
</comment>
<proteinExistence type="predicted"/>
<evidence type="ECO:0000256" key="2">
    <source>
        <dbReference type="ARBA" id="ARBA00022692"/>
    </source>
</evidence>
<sequence length="690" mass="73995">MATAKRTSVTLRNSRLLVGQAFLGNKPTPSLSLSLLLTILAIPDHLLMGGGIAAAARTPSSFYGSCPGDTEFLFPAKRFDINFFFGDTLNVTYSSALARPVLSCWCGKDTQQATQKFENDSITSFNGSALVKLNFQSNDTCWFELEAQLRDCADKSDDFFVSPSIRPFTSAIGAPTPSAETIGPTSIASTATQSQTHPDTATAATAPPTTVPTAVVGAPRGGGNDLSPGAKAAVGVGIALIVLAIAAMAAWLLRRHRKQAKTTDLARSIIDHDQRCGRTGPELKNGRASSSLSSGRTDRSDESAYPIQPVYDGFPGSMGYEDERPLNSLTANHSPISGPHSPTHSNHGGGGYWTPDRSIEREELAAARLKSKSHTAIPTVISYGPNPVTPTLNPRPSSRVELNARSAKSSPETEEAVPHVPGVPVMPSTIPDYSDYNSYSIPPPEPTKAPSPPRKASGPPIVVSYGPNRVTPTPHVVSPTVPPDDTVINRRAQELPGTTSPPRAHYNEHRYSWELDSPLLGHSSQGPLPPYASTADFEAMAKGAVRQITEPQAQAELPPTKDGFYHDGTHFVEYELPGAAPQNEPQLPHRQYKPHVNQAPGASSSGNVNGYAEIDEQKFLLSDLLSDKEIARMREQKAIQKAKRLQEEQEARERGEEYDPGETMGASRARLNGQSTINDPSSNGDHPASR</sequence>
<dbReference type="InterPro" id="IPR051694">
    <property type="entry name" value="Immunoregulatory_rcpt-like"/>
</dbReference>
<feature type="compositionally biased region" description="Pro residues" evidence="5">
    <location>
        <begin position="441"/>
        <end position="453"/>
    </location>
</feature>
<dbReference type="AlphaFoldDB" id="A0AAN7AIN3"/>
<dbReference type="EMBL" id="MU864385">
    <property type="protein sequence ID" value="KAK4188663.1"/>
    <property type="molecule type" value="Genomic_DNA"/>
</dbReference>
<dbReference type="PANTHER" id="PTHR15549">
    <property type="entry name" value="PAIRED IMMUNOGLOBULIN-LIKE TYPE 2 RECEPTOR"/>
    <property type="match status" value="1"/>
</dbReference>